<reference evidence="1 2" key="1">
    <citation type="submission" date="2021-01" db="EMBL/GenBank/DDBJ databases">
        <title>C459-1 draft genome sequence.</title>
        <authorList>
            <person name="Zhang X.-F."/>
        </authorList>
    </citation>
    <scope>NUCLEOTIDE SEQUENCE [LARGE SCALE GENOMIC DNA]</scope>
    <source>
        <strain evidence="2">C459-1</strain>
    </source>
</reference>
<evidence type="ECO:0000313" key="1">
    <source>
        <dbReference type="EMBL" id="MBL1409503.1"/>
    </source>
</evidence>
<organism evidence="1 2">
    <name type="scientific">Sphingobacterium faecale</name>
    <dbReference type="NCBI Taxonomy" id="2803775"/>
    <lineage>
        <taxon>Bacteria</taxon>
        <taxon>Pseudomonadati</taxon>
        <taxon>Bacteroidota</taxon>
        <taxon>Sphingobacteriia</taxon>
        <taxon>Sphingobacteriales</taxon>
        <taxon>Sphingobacteriaceae</taxon>
        <taxon>Sphingobacterium</taxon>
    </lineage>
</organism>
<dbReference type="SUPFAM" id="SSF55785">
    <property type="entry name" value="PYP-like sensor domain (PAS domain)"/>
    <property type="match status" value="2"/>
</dbReference>
<evidence type="ECO:0000313" key="2">
    <source>
        <dbReference type="Proteomes" id="UP000625283"/>
    </source>
</evidence>
<protein>
    <submittedName>
        <fullName evidence="1">PAS domain-containing protein</fullName>
    </submittedName>
</protein>
<name>A0ABS1R4A7_9SPHI</name>
<gene>
    <name evidence="1" type="ORF">JKG61_12135</name>
</gene>
<dbReference type="InterPro" id="IPR035965">
    <property type="entry name" value="PAS-like_dom_sf"/>
</dbReference>
<sequence length="338" mass="39270">MEREFEYLNFFKSMKCPSIILKVTDNSFDVVNVNDAYLKLCALDLGNMIGENFFALFPINPYISDDIWLNCFDSVIEQRSGVSLGIRKLVYPLNAETTFLDVRYYEIHHTPVLNNQNKVEYIVRTLTNVTQHVIQEELYNESQKSVQYGNWWINTQQQTMELSSGFKSILEVPSYFEPSLQSTKQFYTSEHEEISFYRSVNKAIYEKKMFKKLLRIVTAKGNKRWLLLTGRPDIVEDICIGVRGVAKDVSEKLAYMDKIENQHNSLKYIAFAQSHLVRAPLARILALVHHLKQRFDDGNIEPQLFDALNHSAQELDSIIHDIINRTVGEKQLIVDDKE</sequence>
<comment type="caution">
    <text evidence="1">The sequence shown here is derived from an EMBL/GenBank/DDBJ whole genome shotgun (WGS) entry which is preliminary data.</text>
</comment>
<dbReference type="EMBL" id="JAERTY010000006">
    <property type="protein sequence ID" value="MBL1409503.1"/>
    <property type="molecule type" value="Genomic_DNA"/>
</dbReference>
<keyword evidence="2" id="KW-1185">Reference proteome</keyword>
<dbReference type="Proteomes" id="UP000625283">
    <property type="component" value="Unassembled WGS sequence"/>
</dbReference>
<proteinExistence type="predicted"/>
<accession>A0ABS1R4A7</accession>
<dbReference type="Gene3D" id="3.30.450.20">
    <property type="entry name" value="PAS domain"/>
    <property type="match status" value="1"/>
</dbReference>